<dbReference type="PANTHER" id="PTHR33375:SF7">
    <property type="entry name" value="CHROMOSOME 2-PARTITIONING PROTEIN PARB-RELATED"/>
    <property type="match status" value="1"/>
</dbReference>
<sequence>MSKIEATEAVAQRIEYVAFSRLMPSPLNVRKKSTSGIEALAQTIHERGMIQNLVVHDMKGSGNASRLGVCAGQRRLAALDLLIEQGRITKDYQVPVLIVSEGEALAASLIENREREDMHIADECVAFRLLTEEGRSVAHIAALFKIPEVVVRRALKIANLAPALLDLLREDRLDFEQAKALVLADDHATQERVWHEAVNAWQRRPAELRAAITREEIDARDSALARFVGLDAYEAAGGRVRRDLFSADEHAGYIEDAELLHRLATERLIALSQTVAAEGWQWTECRTRYDAMEIMRHGRIASTTRKPTKKEESELAELSAARDAAQAELDAYYDDDSEPDETLQERLEGTATAATYAADQYAERFETFDPEAMKQAGAFVYLDDEGRVCIERGLVRREATPGAQASAPPVGSAMANAARAPKERPLHGEKLCRRLTAHRTAAVQIELAQQPGVALAVLMQRMIPVVFDDVYARSYIDHAVKIELHTSRDALVSNADDMAGSVAWKALEGERAKWARMLPRRAEELLPWLLEQGEDVTSNLFAFCVAATVDGISSADRPHAVNEVANTLAVDLSRYWKPTRGGYFAHVAKDRIAAVVSESVSPQVAGELRGMKKDDAAAAAELRMTDSGWLPEVLRNREVPERVTYGYREDADEENGADAGTEADELSETQAGSNEEDDEPH</sequence>
<dbReference type="Gene3D" id="1.10.10.2830">
    <property type="match status" value="1"/>
</dbReference>
<accession>A0A9X1ZX23</accession>
<evidence type="ECO:0000256" key="2">
    <source>
        <dbReference type="SAM" id="MobiDB-lite"/>
    </source>
</evidence>
<feature type="domain" description="ParB-like N-terminal" evidence="3">
    <location>
        <begin position="15"/>
        <end position="113"/>
    </location>
</feature>
<dbReference type="SMART" id="SM00470">
    <property type="entry name" value="ParB"/>
    <property type="match status" value="1"/>
</dbReference>
<dbReference type="SUPFAM" id="SSF109709">
    <property type="entry name" value="KorB DNA-binding domain-like"/>
    <property type="match status" value="1"/>
</dbReference>
<dbReference type="EMBL" id="JAKLJA010000036">
    <property type="protein sequence ID" value="MCG5077478.1"/>
    <property type="molecule type" value="Genomic_DNA"/>
</dbReference>
<organism evidence="4 5">
    <name type="scientific">Paraburkholderia tagetis</name>
    <dbReference type="NCBI Taxonomy" id="2913261"/>
    <lineage>
        <taxon>Bacteria</taxon>
        <taxon>Pseudomonadati</taxon>
        <taxon>Pseudomonadota</taxon>
        <taxon>Betaproteobacteria</taxon>
        <taxon>Burkholderiales</taxon>
        <taxon>Burkholderiaceae</taxon>
        <taxon>Paraburkholderia</taxon>
    </lineage>
</organism>
<feature type="coiled-coil region" evidence="1">
    <location>
        <begin position="308"/>
        <end position="335"/>
    </location>
</feature>
<comment type="caution">
    <text evidence="4">The sequence shown here is derived from an EMBL/GenBank/DDBJ whole genome shotgun (WGS) entry which is preliminary data.</text>
</comment>
<dbReference type="RefSeq" id="WP_238467375.1">
    <property type="nucleotide sequence ID" value="NZ_JAKLJA010000036.1"/>
</dbReference>
<dbReference type="GO" id="GO:0007059">
    <property type="term" value="P:chromosome segregation"/>
    <property type="evidence" value="ECO:0007669"/>
    <property type="project" value="TreeGrafter"/>
</dbReference>
<dbReference type="SUPFAM" id="SSF110849">
    <property type="entry name" value="ParB/Sulfiredoxin"/>
    <property type="match status" value="1"/>
</dbReference>
<keyword evidence="5" id="KW-1185">Reference proteome</keyword>
<dbReference type="AlphaFoldDB" id="A0A9X1ZX23"/>
<dbReference type="InterPro" id="IPR036086">
    <property type="entry name" value="ParB/Sulfiredoxin_sf"/>
</dbReference>
<dbReference type="InterPro" id="IPR050336">
    <property type="entry name" value="Chromosome_partition/occlusion"/>
</dbReference>
<gene>
    <name evidence="4" type="ORF">L5014_29730</name>
</gene>
<proteinExistence type="predicted"/>
<keyword evidence="1" id="KW-0175">Coiled coil</keyword>
<protein>
    <submittedName>
        <fullName evidence="4">ParB/RepB/Spo0J family partition protein</fullName>
    </submittedName>
</protein>
<feature type="region of interest" description="Disordered" evidence="2">
    <location>
        <begin position="644"/>
        <end position="681"/>
    </location>
</feature>
<dbReference type="PANTHER" id="PTHR33375">
    <property type="entry name" value="CHROMOSOME-PARTITIONING PROTEIN PARB-RELATED"/>
    <property type="match status" value="1"/>
</dbReference>
<dbReference type="Gene3D" id="3.90.1530.30">
    <property type="match status" value="1"/>
</dbReference>
<evidence type="ECO:0000313" key="4">
    <source>
        <dbReference type="EMBL" id="MCG5077478.1"/>
    </source>
</evidence>
<evidence type="ECO:0000259" key="3">
    <source>
        <dbReference type="SMART" id="SM00470"/>
    </source>
</evidence>
<dbReference type="Proteomes" id="UP001139308">
    <property type="component" value="Unassembled WGS sequence"/>
</dbReference>
<name>A0A9X1ZX23_9BURK</name>
<dbReference type="CDD" id="cd16406">
    <property type="entry name" value="ParB_N_like"/>
    <property type="match status" value="1"/>
</dbReference>
<feature type="compositionally biased region" description="Acidic residues" evidence="2">
    <location>
        <begin position="650"/>
        <end position="667"/>
    </location>
</feature>
<reference evidence="4" key="1">
    <citation type="submission" date="2022-01" db="EMBL/GenBank/DDBJ databases">
        <title>Genome sequence and assembly of Parabukholderia sp. RG36.</title>
        <authorList>
            <person name="Chhetri G."/>
        </authorList>
    </citation>
    <scope>NUCLEOTIDE SEQUENCE</scope>
    <source>
        <strain evidence="4">RG36</strain>
    </source>
</reference>
<dbReference type="GO" id="GO:0005694">
    <property type="term" value="C:chromosome"/>
    <property type="evidence" value="ECO:0007669"/>
    <property type="project" value="TreeGrafter"/>
</dbReference>
<dbReference type="Pfam" id="PF02195">
    <property type="entry name" value="ParB_N"/>
    <property type="match status" value="1"/>
</dbReference>
<evidence type="ECO:0000256" key="1">
    <source>
        <dbReference type="SAM" id="Coils"/>
    </source>
</evidence>
<evidence type="ECO:0000313" key="5">
    <source>
        <dbReference type="Proteomes" id="UP001139308"/>
    </source>
</evidence>
<dbReference type="InterPro" id="IPR003115">
    <property type="entry name" value="ParB_N"/>
</dbReference>